<feature type="domain" description="PBP" evidence="2">
    <location>
        <begin position="52"/>
        <end position="286"/>
    </location>
</feature>
<keyword evidence="1" id="KW-0732">Signal</keyword>
<evidence type="ECO:0000313" key="3">
    <source>
        <dbReference type="EMBL" id="WRL47205.1"/>
    </source>
</evidence>
<protein>
    <submittedName>
        <fullName evidence="3">Phosphate ABC transporter substrate-binding protein</fullName>
    </submittedName>
</protein>
<dbReference type="Gene3D" id="3.40.190.10">
    <property type="entry name" value="Periplasmic binding protein-like II"/>
    <property type="match status" value="2"/>
</dbReference>
<dbReference type="CDD" id="cd13653">
    <property type="entry name" value="PBP2_phosphate_like_1"/>
    <property type="match status" value="1"/>
</dbReference>
<organism evidence="3 4">
    <name type="scientific">Aromatoleum evansii</name>
    <name type="common">Azoarcus evansii</name>
    <dbReference type="NCBI Taxonomy" id="59406"/>
    <lineage>
        <taxon>Bacteria</taxon>
        <taxon>Pseudomonadati</taxon>
        <taxon>Pseudomonadota</taxon>
        <taxon>Betaproteobacteria</taxon>
        <taxon>Rhodocyclales</taxon>
        <taxon>Rhodocyclaceae</taxon>
        <taxon>Aromatoleum</taxon>
    </lineage>
</organism>
<evidence type="ECO:0000259" key="2">
    <source>
        <dbReference type="Pfam" id="PF12849"/>
    </source>
</evidence>
<dbReference type="RefSeq" id="WP_169130722.1">
    <property type="nucleotide sequence ID" value="NZ_CAWPLS010000261.1"/>
</dbReference>
<dbReference type="Pfam" id="PF12849">
    <property type="entry name" value="PBP_like_2"/>
    <property type="match status" value="1"/>
</dbReference>
<sequence length="302" mass="31807">MARRAVGSGRALTGGRPPAAGRSGLLLGALLALCAVGPALSAAPLKSGPHGAQGSRNALVIAGSGTMSPLVKAIAERFRERRPDVVIDIRPLGSDRGLQALRDAQADIAMFSRALPEGETDLVGVPIARDGVSLVIHRDNPVRNLSSGQISAIYRGRIGNWRAVGGEDRPIRVLATEQGRSSSELFARHFGIDYAAVPAANILTDNQQRLQAVAGDRGAIVFMSIGEAERAVEAGQPVRLVAVDGIDASSRSVRKGDFPIARPLTLVTRGLPQGLAREFIEFAMSSSVTGLIRQLDFVPYVD</sequence>
<dbReference type="SUPFAM" id="SSF53850">
    <property type="entry name" value="Periplasmic binding protein-like II"/>
    <property type="match status" value="1"/>
</dbReference>
<dbReference type="InterPro" id="IPR050811">
    <property type="entry name" value="Phosphate_ABC_transporter"/>
</dbReference>
<dbReference type="PANTHER" id="PTHR30570">
    <property type="entry name" value="PERIPLASMIC PHOSPHATE BINDING COMPONENT OF PHOSPHATE ABC TRANSPORTER"/>
    <property type="match status" value="1"/>
</dbReference>
<dbReference type="PANTHER" id="PTHR30570:SF1">
    <property type="entry name" value="PHOSPHATE-BINDING PROTEIN PSTS"/>
    <property type="match status" value="1"/>
</dbReference>
<dbReference type="EMBL" id="CP141259">
    <property type="protein sequence ID" value="WRL47205.1"/>
    <property type="molecule type" value="Genomic_DNA"/>
</dbReference>
<dbReference type="Proteomes" id="UP001626593">
    <property type="component" value="Chromosome"/>
</dbReference>
<gene>
    <name evidence="3" type="ORF">U5817_03870</name>
</gene>
<dbReference type="InterPro" id="IPR024370">
    <property type="entry name" value="PBP_domain"/>
</dbReference>
<reference evidence="3 4" key="1">
    <citation type="submission" date="2023-12" db="EMBL/GenBank/DDBJ databases">
        <title>A. evansii MAY27, complete genome.</title>
        <authorList>
            <person name="Wang Y."/>
        </authorList>
    </citation>
    <scope>NUCLEOTIDE SEQUENCE [LARGE SCALE GENOMIC DNA]</scope>
    <source>
        <strain evidence="3 4">MAY27</strain>
    </source>
</reference>
<name>A0ABZ1AMX1_AROEV</name>
<evidence type="ECO:0000256" key="1">
    <source>
        <dbReference type="ARBA" id="ARBA00022729"/>
    </source>
</evidence>
<evidence type="ECO:0000313" key="4">
    <source>
        <dbReference type="Proteomes" id="UP001626593"/>
    </source>
</evidence>
<proteinExistence type="predicted"/>
<accession>A0ABZ1AMX1</accession>
<keyword evidence="4" id="KW-1185">Reference proteome</keyword>